<feature type="compositionally biased region" description="Basic residues" evidence="1">
    <location>
        <begin position="67"/>
        <end position="76"/>
    </location>
</feature>
<evidence type="ECO:0000313" key="3">
    <source>
        <dbReference type="Proteomes" id="UP000217199"/>
    </source>
</evidence>
<feature type="region of interest" description="Disordered" evidence="1">
    <location>
        <begin position="67"/>
        <end position="86"/>
    </location>
</feature>
<organism evidence="2 3">
    <name type="scientific">Pyrrhoderma noxium</name>
    <dbReference type="NCBI Taxonomy" id="2282107"/>
    <lineage>
        <taxon>Eukaryota</taxon>
        <taxon>Fungi</taxon>
        <taxon>Dikarya</taxon>
        <taxon>Basidiomycota</taxon>
        <taxon>Agaricomycotina</taxon>
        <taxon>Agaricomycetes</taxon>
        <taxon>Hymenochaetales</taxon>
        <taxon>Hymenochaetaceae</taxon>
        <taxon>Pyrrhoderma</taxon>
    </lineage>
</organism>
<dbReference type="Proteomes" id="UP000217199">
    <property type="component" value="Unassembled WGS sequence"/>
</dbReference>
<dbReference type="AlphaFoldDB" id="A0A286UL07"/>
<dbReference type="InParanoid" id="A0A286UL07"/>
<name>A0A286UL07_9AGAM</name>
<keyword evidence="3" id="KW-1185">Reference proteome</keyword>
<gene>
    <name evidence="2" type="ORF">PNOK_0506900</name>
</gene>
<sequence>MVVSDRRVLGLILANEVQRRTRGSAGNLYQGKTLEISIKRGREIIMTMPNLNLISLCSHRGAWCFRKRGSKQRGRKPLSEADDKIS</sequence>
<feature type="compositionally biased region" description="Basic and acidic residues" evidence="1">
    <location>
        <begin position="77"/>
        <end position="86"/>
    </location>
</feature>
<proteinExistence type="predicted"/>
<reference evidence="2 3" key="1">
    <citation type="journal article" date="2017" name="Mol. Ecol.">
        <title>Comparative and population genomic landscape of Phellinus noxius: A hypervariable fungus causing root rot in trees.</title>
        <authorList>
            <person name="Chung C.L."/>
            <person name="Lee T.J."/>
            <person name="Akiba M."/>
            <person name="Lee H.H."/>
            <person name="Kuo T.H."/>
            <person name="Liu D."/>
            <person name="Ke H.M."/>
            <person name="Yokoi T."/>
            <person name="Roa M.B."/>
            <person name="Lu M.J."/>
            <person name="Chang Y.Y."/>
            <person name="Ann P.J."/>
            <person name="Tsai J.N."/>
            <person name="Chen C.Y."/>
            <person name="Tzean S.S."/>
            <person name="Ota Y."/>
            <person name="Hattori T."/>
            <person name="Sahashi N."/>
            <person name="Liou R.F."/>
            <person name="Kikuchi T."/>
            <person name="Tsai I.J."/>
        </authorList>
    </citation>
    <scope>NUCLEOTIDE SEQUENCE [LARGE SCALE GENOMIC DNA]</scope>
    <source>
        <strain evidence="2 3">FFPRI411160</strain>
    </source>
</reference>
<comment type="caution">
    <text evidence="2">The sequence shown here is derived from an EMBL/GenBank/DDBJ whole genome shotgun (WGS) entry which is preliminary data.</text>
</comment>
<dbReference type="EMBL" id="NBII01000004">
    <property type="protein sequence ID" value="PAV20135.1"/>
    <property type="molecule type" value="Genomic_DNA"/>
</dbReference>
<protein>
    <submittedName>
        <fullName evidence="2">Uncharacterized protein</fullName>
    </submittedName>
</protein>
<evidence type="ECO:0000256" key="1">
    <source>
        <dbReference type="SAM" id="MobiDB-lite"/>
    </source>
</evidence>
<accession>A0A286UL07</accession>
<evidence type="ECO:0000313" key="2">
    <source>
        <dbReference type="EMBL" id="PAV20135.1"/>
    </source>
</evidence>